<dbReference type="GO" id="GO:0090110">
    <property type="term" value="P:COPII-coated vesicle cargo loading"/>
    <property type="evidence" value="ECO:0007669"/>
    <property type="project" value="TreeGrafter"/>
</dbReference>
<keyword evidence="3 10" id="KW-0479">Metal-binding</keyword>
<gene>
    <name evidence="17" type="ORF">CAUJ_LOCUS9731</name>
</gene>
<evidence type="ECO:0000256" key="7">
    <source>
        <dbReference type="ARBA" id="ARBA00022927"/>
    </source>
</evidence>
<dbReference type="AlphaFoldDB" id="A0A8S1HFR6"/>
<dbReference type="Pfam" id="PF04810">
    <property type="entry name" value="zf-Sec23_Sec24"/>
    <property type="match status" value="1"/>
</dbReference>
<evidence type="ECO:0000259" key="15">
    <source>
        <dbReference type="Pfam" id="PF04815"/>
    </source>
</evidence>
<evidence type="ECO:0000256" key="9">
    <source>
        <dbReference type="ARBA" id="ARBA00023329"/>
    </source>
</evidence>
<dbReference type="GO" id="GO:0008270">
    <property type="term" value="F:zinc ion binding"/>
    <property type="evidence" value="ECO:0007669"/>
    <property type="project" value="InterPro"/>
</dbReference>
<dbReference type="InterPro" id="IPR007123">
    <property type="entry name" value="Gelsolin-like_dom"/>
</dbReference>
<dbReference type="GO" id="GO:0030127">
    <property type="term" value="C:COPII vesicle coat"/>
    <property type="evidence" value="ECO:0007669"/>
    <property type="project" value="InterPro"/>
</dbReference>
<dbReference type="SUPFAM" id="SSF82754">
    <property type="entry name" value="C-terminal, gelsolin-like domain of Sec23/24"/>
    <property type="match status" value="1"/>
</dbReference>
<accession>A0A8S1HFR6</accession>
<dbReference type="InterPro" id="IPR006896">
    <property type="entry name" value="Sec23/24_trunk_dom"/>
</dbReference>
<evidence type="ECO:0000256" key="3">
    <source>
        <dbReference type="ARBA" id="ARBA00022723"/>
    </source>
</evidence>
<dbReference type="FunFam" id="3.40.20.10:FF:000003">
    <property type="entry name" value="Protein transport protein SEC23"/>
    <property type="match status" value="1"/>
</dbReference>
<name>A0A8S1HFR6_9PELO</name>
<dbReference type="InterPro" id="IPR037364">
    <property type="entry name" value="Sec23"/>
</dbReference>
<evidence type="ECO:0000259" key="14">
    <source>
        <dbReference type="Pfam" id="PF04811"/>
    </source>
</evidence>
<evidence type="ECO:0000256" key="11">
    <source>
        <dbReference type="SAM" id="MobiDB-lite"/>
    </source>
</evidence>
<dbReference type="InterPro" id="IPR029006">
    <property type="entry name" value="ADF-H/Gelsolin-like_dom_sf"/>
</dbReference>
<feature type="domain" description="Sec23/Sec24 beta-sandwich" evidence="16">
    <location>
        <begin position="472"/>
        <end position="575"/>
    </location>
</feature>
<evidence type="ECO:0000259" key="13">
    <source>
        <dbReference type="Pfam" id="PF04810"/>
    </source>
</evidence>
<dbReference type="Pfam" id="PF00626">
    <property type="entry name" value="Gelsolin"/>
    <property type="match status" value="1"/>
</dbReference>
<dbReference type="Gene3D" id="3.40.50.410">
    <property type="entry name" value="von Willebrand factor, type A domain"/>
    <property type="match status" value="1"/>
</dbReference>
<dbReference type="PANTHER" id="PTHR11141:SF0">
    <property type="entry name" value="PROTEIN TRANSPORT PROTEIN SEC23"/>
    <property type="match status" value="1"/>
</dbReference>
<dbReference type="Pfam" id="PF04811">
    <property type="entry name" value="Sec23_trunk"/>
    <property type="match status" value="1"/>
</dbReference>
<evidence type="ECO:0000256" key="1">
    <source>
        <dbReference type="ARBA" id="ARBA00009210"/>
    </source>
</evidence>
<dbReference type="InterPro" id="IPR037550">
    <property type="entry name" value="Sec23_C"/>
</dbReference>
<dbReference type="InterPro" id="IPR036180">
    <property type="entry name" value="Gelsolin-like_dom_sf"/>
</dbReference>
<keyword evidence="4 10" id="KW-0256">Endoplasmic reticulum</keyword>
<dbReference type="PANTHER" id="PTHR11141">
    <property type="entry name" value="PROTEIN TRANSPORT PROTEIN SEC23"/>
    <property type="match status" value="1"/>
</dbReference>
<dbReference type="GO" id="GO:0006886">
    <property type="term" value="P:intracellular protein transport"/>
    <property type="evidence" value="ECO:0007669"/>
    <property type="project" value="InterPro"/>
</dbReference>
<dbReference type="FunFam" id="1.20.120.730:FF:000005">
    <property type="entry name" value="Protein transport protein SEC23"/>
    <property type="match status" value="1"/>
</dbReference>
<evidence type="ECO:0000256" key="4">
    <source>
        <dbReference type="ARBA" id="ARBA00022824"/>
    </source>
</evidence>
<dbReference type="InterPro" id="IPR012990">
    <property type="entry name" value="Beta-sandwich_Sec23_24"/>
</dbReference>
<feature type="domain" description="Sec23/Sec24 trunk" evidence="14">
    <location>
        <begin position="162"/>
        <end position="461"/>
    </location>
</feature>
<dbReference type="Gene3D" id="2.30.30.380">
    <property type="entry name" value="Zn-finger domain of Sec23/24"/>
    <property type="match status" value="1"/>
</dbReference>
<dbReference type="GO" id="GO:0005096">
    <property type="term" value="F:GTPase activator activity"/>
    <property type="evidence" value="ECO:0007669"/>
    <property type="project" value="TreeGrafter"/>
</dbReference>
<dbReference type="Gene3D" id="2.60.40.1670">
    <property type="entry name" value="beta-sandwich domain of Sec23/24"/>
    <property type="match status" value="1"/>
</dbReference>
<dbReference type="Gene3D" id="1.20.120.730">
    <property type="entry name" value="Sec23/Sec24 helical domain"/>
    <property type="match status" value="1"/>
</dbReference>
<evidence type="ECO:0000256" key="2">
    <source>
        <dbReference type="ARBA" id="ARBA00022448"/>
    </source>
</evidence>
<dbReference type="OrthoDB" id="10256289at2759"/>
<evidence type="ECO:0000313" key="18">
    <source>
        <dbReference type="Proteomes" id="UP000835052"/>
    </source>
</evidence>
<keyword evidence="2 10" id="KW-0813">Transport</keyword>
<dbReference type="SUPFAM" id="SSF53300">
    <property type="entry name" value="vWA-like"/>
    <property type="match status" value="1"/>
</dbReference>
<dbReference type="EMBL" id="CAJGYM010000039">
    <property type="protein sequence ID" value="CAD6193812.1"/>
    <property type="molecule type" value="Genomic_DNA"/>
</dbReference>
<keyword evidence="9 10" id="KW-0968">Cytoplasmic vesicle</keyword>
<dbReference type="GO" id="GO:0005789">
    <property type="term" value="C:endoplasmic reticulum membrane"/>
    <property type="evidence" value="ECO:0007669"/>
    <property type="project" value="UniProtKB-SubCell"/>
</dbReference>
<evidence type="ECO:0000259" key="16">
    <source>
        <dbReference type="Pfam" id="PF08033"/>
    </source>
</evidence>
<keyword evidence="8 10" id="KW-0472">Membrane</keyword>
<evidence type="ECO:0000256" key="10">
    <source>
        <dbReference type="RuleBase" id="RU365030"/>
    </source>
</evidence>
<feature type="compositionally biased region" description="Polar residues" evidence="11">
    <location>
        <begin position="1"/>
        <end position="11"/>
    </location>
</feature>
<sequence>MHTILSLSSFEKTTKQRKGPSAQRRSATHSVMASWEEYLATQQNVDGVQFTWNMWPHSRIDAQRLVVPLACFFTPLKERPADQHQQPPLEYDPVLCQKASCKAILNPLCFVDYRAKTWLCPFCSNRNPFPAHYAAIAEDKRPPELYPQFTTIEYTLRKATTMPPIFVFVVDTCMNNEELKSLKECLQTALSLLPADALVGLITFGRMVQLHELSVQGIARSYVFKGTKEVTQKQIKDILASNIGGVRAGPAAAGPAGPGGVPVAPGVRGPAGVPGGVGAPNAAPGQGAGPAVHGPPQNKFLQPISECDDSINDLIDQITCDRWPVPQGHRPLRATGAALAVAVTLLEASFPNTGARIMSFIGGACTHGLGSVVGEELKNPIRSWHDIREDNAPFMKKASKFYDSLANRVVKNGHAVDIYSCALDQTGLLEMKNLFNSSGGHVVMGDSFNSSLFKQTYQRAFEKDASGHLKMGFNATMEVKVGAGLKIEGVLGCCASGNVKNAAVSDSEMGIGGTCQWKFGAISPRTTIGVLFEICAQHGTAIAQGARGVVQFVTQYQHSDGRKRIRVTTTCRNWADMTSAQQNIAYAFDQEAAAVAMGRLASFRAMNENDTPEALRWLDRTLIRLCQKFGEYAKDDPNSFQFPSKFSLFPQFMFHLRRSQFLQVFNNSPDETAYYRHVLFSENVVESTTMIQPVLFSYSFNGPPEPVLLDTSSILPDRILLMDDFFHVLIFHGQTIAQWRKMNYQDDPQYASFKQLLEAPVADATSILQERFPMPRYIVTEHEGSQARFLFARVNPALTHNNPYATEAGAAVFTDDVSLQVFMEHLKKLACSSST</sequence>
<evidence type="ECO:0000313" key="17">
    <source>
        <dbReference type="EMBL" id="CAD6193812.1"/>
    </source>
</evidence>
<comment type="function">
    <text evidence="10">Component of the coat protein complex II (COPII) which promotes the formation of transport vesicles from the endoplasmic reticulum (ER). The coat has two main functions, the physical deformation of the endoplasmic reticulum membrane into vesicles and the selection of cargo molecules.</text>
</comment>
<dbReference type="SUPFAM" id="SSF81995">
    <property type="entry name" value="beta-sandwich domain of Sec23/24"/>
    <property type="match status" value="1"/>
</dbReference>
<protein>
    <recommendedName>
        <fullName evidence="10">Protein transport protein SEC23</fullName>
    </recommendedName>
</protein>
<dbReference type="InterPro" id="IPR036465">
    <property type="entry name" value="vWFA_dom_sf"/>
</dbReference>
<comment type="similarity">
    <text evidence="1 10">Belongs to the SEC23/SEC24 family. SEC23 subfamily.</text>
</comment>
<proteinExistence type="inferred from homology"/>
<dbReference type="InterPro" id="IPR006895">
    <property type="entry name" value="Znf_Sec23_Sec24"/>
</dbReference>
<dbReference type="Pfam" id="PF08033">
    <property type="entry name" value="Sec23_BS"/>
    <property type="match status" value="1"/>
</dbReference>
<dbReference type="Pfam" id="PF04815">
    <property type="entry name" value="Sec23_helical"/>
    <property type="match status" value="1"/>
</dbReference>
<keyword evidence="10" id="KW-0963">Cytoplasm</keyword>
<organism evidence="17 18">
    <name type="scientific">Caenorhabditis auriculariae</name>
    <dbReference type="NCBI Taxonomy" id="2777116"/>
    <lineage>
        <taxon>Eukaryota</taxon>
        <taxon>Metazoa</taxon>
        <taxon>Ecdysozoa</taxon>
        <taxon>Nematoda</taxon>
        <taxon>Chromadorea</taxon>
        <taxon>Rhabditida</taxon>
        <taxon>Rhabditina</taxon>
        <taxon>Rhabditomorpha</taxon>
        <taxon>Rhabditoidea</taxon>
        <taxon>Rhabditidae</taxon>
        <taxon>Peloderinae</taxon>
        <taxon>Caenorhabditis</taxon>
    </lineage>
</organism>
<keyword evidence="5 10" id="KW-0862">Zinc</keyword>
<keyword evidence="7 10" id="KW-0653">Protein transport</keyword>
<dbReference type="SUPFAM" id="SSF81811">
    <property type="entry name" value="Helical domain of Sec23/24"/>
    <property type="match status" value="1"/>
</dbReference>
<feature type="region of interest" description="Disordered" evidence="11">
    <location>
        <begin position="1"/>
        <end position="26"/>
    </location>
</feature>
<dbReference type="Proteomes" id="UP000835052">
    <property type="component" value="Unassembled WGS sequence"/>
</dbReference>
<dbReference type="InterPro" id="IPR036175">
    <property type="entry name" value="Sec23/24_helical_dom_sf"/>
</dbReference>
<dbReference type="SUPFAM" id="SSF82919">
    <property type="entry name" value="Zn-finger domain of Sec23/24"/>
    <property type="match status" value="1"/>
</dbReference>
<reference evidence="17" key="1">
    <citation type="submission" date="2020-10" db="EMBL/GenBank/DDBJ databases">
        <authorList>
            <person name="Kikuchi T."/>
        </authorList>
    </citation>
    <scope>NUCLEOTIDE SEQUENCE</scope>
    <source>
        <strain evidence="17">NKZ352</strain>
    </source>
</reference>
<feature type="domain" description="Sec23/Sec24 helical" evidence="15">
    <location>
        <begin position="589"/>
        <end position="687"/>
    </location>
</feature>
<evidence type="ECO:0000256" key="6">
    <source>
        <dbReference type="ARBA" id="ARBA00022892"/>
    </source>
</evidence>
<feature type="domain" description="Gelsolin-like" evidence="12">
    <location>
        <begin position="704"/>
        <end position="790"/>
    </location>
</feature>
<dbReference type="CDD" id="cd11287">
    <property type="entry name" value="Sec23_C"/>
    <property type="match status" value="1"/>
</dbReference>
<dbReference type="InterPro" id="IPR036174">
    <property type="entry name" value="Znf_Sec23_Sec24_sf"/>
</dbReference>
<dbReference type="Gene3D" id="3.40.20.10">
    <property type="entry name" value="Severin"/>
    <property type="match status" value="1"/>
</dbReference>
<comment type="subcellular location">
    <subcellularLocation>
        <location evidence="10">Cytoplasmic vesicle</location>
        <location evidence="10">COPII-coated vesicle membrane</location>
        <topology evidence="10">Peripheral membrane protein</topology>
        <orientation evidence="10">Cytoplasmic side</orientation>
    </subcellularLocation>
    <subcellularLocation>
        <location evidence="10">Endoplasmic reticulum membrane</location>
        <topology evidence="10">Peripheral membrane protein</topology>
        <orientation evidence="10">Cytoplasmic side</orientation>
    </subcellularLocation>
</comment>
<evidence type="ECO:0000259" key="12">
    <source>
        <dbReference type="Pfam" id="PF00626"/>
    </source>
</evidence>
<evidence type="ECO:0000256" key="5">
    <source>
        <dbReference type="ARBA" id="ARBA00022833"/>
    </source>
</evidence>
<keyword evidence="18" id="KW-1185">Reference proteome</keyword>
<dbReference type="InterPro" id="IPR006900">
    <property type="entry name" value="Sec23/24_helical_dom"/>
</dbReference>
<comment type="caution">
    <text evidence="17">The sequence shown here is derived from an EMBL/GenBank/DDBJ whole genome shotgun (WGS) entry which is preliminary data.</text>
</comment>
<feature type="domain" description="Zinc finger Sec23/Sec24-type" evidence="13">
    <location>
        <begin position="93"/>
        <end position="133"/>
    </location>
</feature>
<keyword evidence="6 10" id="KW-0931">ER-Golgi transport</keyword>
<dbReference type="GO" id="GO:0070971">
    <property type="term" value="C:endoplasmic reticulum exit site"/>
    <property type="evidence" value="ECO:0007669"/>
    <property type="project" value="TreeGrafter"/>
</dbReference>
<dbReference type="FunFam" id="2.30.30.380:FF:000001">
    <property type="entry name" value="Protein transport protein SEC23"/>
    <property type="match status" value="1"/>
</dbReference>
<evidence type="ECO:0000256" key="8">
    <source>
        <dbReference type="ARBA" id="ARBA00023136"/>
    </source>
</evidence>